<sequence>MIDADHLISTTFVRHVELHEELASTNDHAMRNAGTLSPATLVAARRQTAGRGRGSNRWWSSDGALTFSLLIDPADWNLPTPRWPELSVAVGTAIATTLGPLTDFADVRLKWPNDVYLSGRKVCGILVEVASTNPGRLVVGIGLNVNNSFADAPDDVRQRAISLRDHGNRPLDMTDLLERLLRQIDGDMTALAEEPANLQGRWRNLCLLSGRFVTINDGRRRIEGTCLGIDDDAALLVQTALGPQRLYSGVVEAFDDL</sequence>
<keyword evidence="2" id="KW-0092">Biotin</keyword>
<dbReference type="RefSeq" id="WP_145370199.1">
    <property type="nucleotide sequence ID" value="NZ_CP036275.1"/>
</dbReference>
<dbReference type="GO" id="GO:0005737">
    <property type="term" value="C:cytoplasm"/>
    <property type="evidence" value="ECO:0007669"/>
    <property type="project" value="TreeGrafter"/>
</dbReference>
<dbReference type="PANTHER" id="PTHR12835:SF5">
    <property type="entry name" value="BIOTIN--PROTEIN LIGASE"/>
    <property type="match status" value="1"/>
</dbReference>
<dbReference type="SUPFAM" id="SSF55681">
    <property type="entry name" value="Class II aaRS and biotin synthetases"/>
    <property type="match status" value="1"/>
</dbReference>
<dbReference type="Pfam" id="PF03099">
    <property type="entry name" value="BPL_LplA_LipB"/>
    <property type="match status" value="1"/>
</dbReference>
<dbReference type="CDD" id="cd16442">
    <property type="entry name" value="BPL"/>
    <property type="match status" value="1"/>
</dbReference>
<dbReference type="Pfam" id="PF02237">
    <property type="entry name" value="BPL_C"/>
    <property type="match status" value="1"/>
</dbReference>
<comment type="catalytic activity">
    <reaction evidence="4">
        <text>biotin + L-lysyl-[protein] + ATP = N(6)-biotinyl-L-lysyl-[protein] + AMP + diphosphate + H(+)</text>
        <dbReference type="Rhea" id="RHEA:11756"/>
        <dbReference type="Rhea" id="RHEA-COMP:9752"/>
        <dbReference type="Rhea" id="RHEA-COMP:10505"/>
        <dbReference type="ChEBI" id="CHEBI:15378"/>
        <dbReference type="ChEBI" id="CHEBI:29969"/>
        <dbReference type="ChEBI" id="CHEBI:30616"/>
        <dbReference type="ChEBI" id="CHEBI:33019"/>
        <dbReference type="ChEBI" id="CHEBI:57586"/>
        <dbReference type="ChEBI" id="CHEBI:83144"/>
        <dbReference type="ChEBI" id="CHEBI:456215"/>
        <dbReference type="EC" id="6.3.4.15"/>
    </reaction>
</comment>
<evidence type="ECO:0000259" key="5">
    <source>
        <dbReference type="PROSITE" id="PS51733"/>
    </source>
</evidence>
<dbReference type="AlphaFoldDB" id="A0A517Z908"/>
<dbReference type="EC" id="6.3.4.15" evidence="3"/>
<gene>
    <name evidence="6" type="primary">birA</name>
    <name evidence="6" type="ORF">Mal4_32990</name>
</gene>
<keyword evidence="7" id="KW-1185">Reference proteome</keyword>
<organism evidence="6 7">
    <name type="scientific">Maioricimonas rarisocia</name>
    <dbReference type="NCBI Taxonomy" id="2528026"/>
    <lineage>
        <taxon>Bacteria</taxon>
        <taxon>Pseudomonadati</taxon>
        <taxon>Planctomycetota</taxon>
        <taxon>Planctomycetia</taxon>
        <taxon>Planctomycetales</taxon>
        <taxon>Planctomycetaceae</taxon>
        <taxon>Maioricimonas</taxon>
    </lineage>
</organism>
<dbReference type="InterPro" id="IPR004143">
    <property type="entry name" value="BPL_LPL_catalytic"/>
</dbReference>
<reference evidence="6 7" key="1">
    <citation type="submission" date="2019-02" db="EMBL/GenBank/DDBJ databases">
        <title>Deep-cultivation of Planctomycetes and their phenomic and genomic characterization uncovers novel biology.</title>
        <authorList>
            <person name="Wiegand S."/>
            <person name="Jogler M."/>
            <person name="Boedeker C."/>
            <person name="Pinto D."/>
            <person name="Vollmers J."/>
            <person name="Rivas-Marin E."/>
            <person name="Kohn T."/>
            <person name="Peeters S.H."/>
            <person name="Heuer A."/>
            <person name="Rast P."/>
            <person name="Oberbeckmann S."/>
            <person name="Bunk B."/>
            <person name="Jeske O."/>
            <person name="Meyerdierks A."/>
            <person name="Storesund J.E."/>
            <person name="Kallscheuer N."/>
            <person name="Luecker S."/>
            <person name="Lage O.M."/>
            <person name="Pohl T."/>
            <person name="Merkel B.J."/>
            <person name="Hornburger P."/>
            <person name="Mueller R.-W."/>
            <person name="Bruemmer F."/>
            <person name="Labrenz M."/>
            <person name="Spormann A.M."/>
            <person name="Op den Camp H."/>
            <person name="Overmann J."/>
            <person name="Amann R."/>
            <person name="Jetten M.S.M."/>
            <person name="Mascher T."/>
            <person name="Medema M.H."/>
            <person name="Devos D.P."/>
            <person name="Kaster A.-K."/>
            <person name="Ovreas L."/>
            <person name="Rohde M."/>
            <person name="Galperin M.Y."/>
            <person name="Jogler C."/>
        </authorList>
    </citation>
    <scope>NUCLEOTIDE SEQUENCE [LARGE SCALE GENOMIC DNA]</scope>
    <source>
        <strain evidence="6 7">Mal4</strain>
    </source>
</reference>
<dbReference type="Proteomes" id="UP000320496">
    <property type="component" value="Chromosome"/>
</dbReference>
<dbReference type="EMBL" id="CP036275">
    <property type="protein sequence ID" value="QDU38967.1"/>
    <property type="molecule type" value="Genomic_DNA"/>
</dbReference>
<protein>
    <recommendedName>
        <fullName evidence="3">biotin--[biotin carboxyl-carrier protein] ligase</fullName>
        <ecNumber evidence="3">6.3.4.15</ecNumber>
    </recommendedName>
</protein>
<evidence type="ECO:0000256" key="2">
    <source>
        <dbReference type="ARBA" id="ARBA00023267"/>
    </source>
</evidence>
<dbReference type="GO" id="GO:0004077">
    <property type="term" value="F:biotin--[biotin carboxyl-carrier protein] ligase activity"/>
    <property type="evidence" value="ECO:0007669"/>
    <property type="project" value="UniProtKB-EC"/>
</dbReference>
<evidence type="ECO:0000313" key="6">
    <source>
        <dbReference type="EMBL" id="QDU38967.1"/>
    </source>
</evidence>
<accession>A0A517Z908</accession>
<proteinExistence type="predicted"/>
<dbReference type="PROSITE" id="PS51733">
    <property type="entry name" value="BPL_LPL_CATALYTIC"/>
    <property type="match status" value="1"/>
</dbReference>
<dbReference type="NCBIfam" id="TIGR00121">
    <property type="entry name" value="birA_ligase"/>
    <property type="match status" value="1"/>
</dbReference>
<dbReference type="InterPro" id="IPR045864">
    <property type="entry name" value="aa-tRNA-synth_II/BPL/LPL"/>
</dbReference>
<dbReference type="InterPro" id="IPR003142">
    <property type="entry name" value="BPL_C"/>
</dbReference>
<dbReference type="KEGG" id="mri:Mal4_32990"/>
<evidence type="ECO:0000313" key="7">
    <source>
        <dbReference type="Proteomes" id="UP000320496"/>
    </source>
</evidence>
<feature type="domain" description="BPL/LPL catalytic" evidence="5">
    <location>
        <begin position="1"/>
        <end position="192"/>
    </location>
</feature>
<dbReference type="Gene3D" id="3.30.930.10">
    <property type="entry name" value="Bira Bifunctional Protein, Domain 2"/>
    <property type="match status" value="1"/>
</dbReference>
<dbReference type="Gene3D" id="2.30.30.100">
    <property type="match status" value="1"/>
</dbReference>
<name>A0A517Z908_9PLAN</name>
<dbReference type="InterPro" id="IPR004408">
    <property type="entry name" value="Biotin_CoA_COase_ligase"/>
</dbReference>
<keyword evidence="1 6" id="KW-0436">Ligase</keyword>
<evidence type="ECO:0000256" key="1">
    <source>
        <dbReference type="ARBA" id="ARBA00022598"/>
    </source>
</evidence>
<evidence type="ECO:0000256" key="4">
    <source>
        <dbReference type="ARBA" id="ARBA00047846"/>
    </source>
</evidence>
<dbReference type="OrthoDB" id="9807064at2"/>
<evidence type="ECO:0000256" key="3">
    <source>
        <dbReference type="ARBA" id="ARBA00024227"/>
    </source>
</evidence>
<dbReference type="PANTHER" id="PTHR12835">
    <property type="entry name" value="BIOTIN PROTEIN LIGASE"/>
    <property type="match status" value="1"/>
</dbReference>